<organism evidence="1">
    <name type="scientific">Salvia splendens</name>
    <name type="common">Scarlet sage</name>
    <dbReference type="NCBI Taxonomy" id="180675"/>
    <lineage>
        <taxon>Eukaryota</taxon>
        <taxon>Viridiplantae</taxon>
        <taxon>Streptophyta</taxon>
        <taxon>Embryophyta</taxon>
        <taxon>Tracheophyta</taxon>
        <taxon>Spermatophyta</taxon>
        <taxon>Magnoliopsida</taxon>
        <taxon>eudicotyledons</taxon>
        <taxon>Gunneridae</taxon>
        <taxon>Pentapetalae</taxon>
        <taxon>asterids</taxon>
        <taxon>lamiids</taxon>
        <taxon>Lamiales</taxon>
        <taxon>Lamiaceae</taxon>
        <taxon>Nepetoideae</taxon>
        <taxon>Mentheae</taxon>
        <taxon>Salviinae</taxon>
        <taxon>Salvia</taxon>
        <taxon>Salvia subgen. Calosphace</taxon>
        <taxon>core Calosphace</taxon>
    </lineage>
</organism>
<keyword evidence="2" id="KW-1185">Reference proteome</keyword>
<name>A0A8X8W1V4_SALSN</name>
<accession>A0A8X8W1V4</accession>
<gene>
    <name evidence="1" type="ORF">SASPL_151808</name>
</gene>
<protein>
    <submittedName>
        <fullName evidence="1">Uncharacterized protein</fullName>
    </submittedName>
</protein>
<dbReference type="PANTHER" id="PTHR31549:SF129">
    <property type="entry name" value="DUF4220 DOMAIN-CONTAINING PROTEIN"/>
    <property type="match status" value="1"/>
</dbReference>
<proteinExistence type="predicted"/>
<dbReference type="PANTHER" id="PTHR31549">
    <property type="entry name" value="PROTEIN, PUTATIVE (DUF247)-RELATED-RELATED"/>
    <property type="match status" value="1"/>
</dbReference>
<dbReference type="Proteomes" id="UP000298416">
    <property type="component" value="Unassembled WGS sequence"/>
</dbReference>
<dbReference type="AlphaFoldDB" id="A0A8X8W1V4"/>
<comment type="caution">
    <text evidence="1">The sequence shown here is derived from an EMBL/GenBank/DDBJ whole genome shotgun (WGS) entry which is preliminary data.</text>
</comment>
<reference evidence="1" key="2">
    <citation type="submission" date="2020-08" db="EMBL/GenBank/DDBJ databases">
        <title>Plant Genome Project.</title>
        <authorList>
            <person name="Zhang R.-G."/>
        </authorList>
    </citation>
    <scope>NUCLEOTIDE SEQUENCE</scope>
    <source>
        <strain evidence="1">Huo1</strain>
        <tissue evidence="1">Leaf</tissue>
    </source>
</reference>
<dbReference type="EMBL" id="PNBA02000021">
    <property type="protein sequence ID" value="KAG6386640.1"/>
    <property type="molecule type" value="Genomic_DNA"/>
</dbReference>
<sequence>MLENQIPLWLISLIHPDHQSLLREFLNNNVCGDNIKLTQLPWGDGRGEEPLHFLEAVHRTSFILDETQENSSILLCLIKKCKHPSTDWQMMNNNTPYWSVSDLKAKGVRFKKSSYKFISFSMYAELQLPIFYITYNTEVFFSNAIAFEMSSETHKNMGVTAYFNFMKTLINNAEDVKVLREKGILYSMLANSEEVVEMFKSIDIYGLPNNCFFL</sequence>
<dbReference type="InterPro" id="IPR004158">
    <property type="entry name" value="DUF247_pln"/>
</dbReference>
<evidence type="ECO:0000313" key="2">
    <source>
        <dbReference type="Proteomes" id="UP000298416"/>
    </source>
</evidence>
<evidence type="ECO:0000313" key="1">
    <source>
        <dbReference type="EMBL" id="KAG6386640.1"/>
    </source>
</evidence>
<reference evidence="1" key="1">
    <citation type="submission" date="2018-01" db="EMBL/GenBank/DDBJ databases">
        <authorList>
            <person name="Mao J.F."/>
        </authorList>
    </citation>
    <scope>NUCLEOTIDE SEQUENCE</scope>
    <source>
        <strain evidence="1">Huo1</strain>
        <tissue evidence="1">Leaf</tissue>
    </source>
</reference>
<dbReference type="Pfam" id="PF03140">
    <property type="entry name" value="DUF247"/>
    <property type="match status" value="1"/>
</dbReference>